<feature type="transmembrane region" description="Helical" evidence="1">
    <location>
        <begin position="35"/>
        <end position="55"/>
    </location>
</feature>
<keyword evidence="1" id="KW-0812">Transmembrane</keyword>
<name>E8LIL3_SUCHY</name>
<dbReference type="AlphaFoldDB" id="E8LIL3"/>
<evidence type="ECO:0000256" key="1">
    <source>
        <dbReference type="SAM" id="Phobius"/>
    </source>
</evidence>
<dbReference type="HOGENOM" id="CLU_1991518_0_0_6"/>
<accession>E8LIL3</accession>
<sequence>MNNQYIQKALPPPRFGLVEKCAQTFSKLFLSIKTIFLIYKSFFVLIAYSSISVFVKKHTKVCKYRVDVGFCNLSKVNADCSFGEPNRKFVGSLVEVFNKSLEVNFSKEHCLMLPPYNWNKATEYS</sequence>
<keyword evidence="1" id="KW-0472">Membrane</keyword>
<comment type="caution">
    <text evidence="2">The sequence shown here is derived from an EMBL/GenBank/DDBJ whole genome shotgun (WGS) entry which is preliminary data.</text>
</comment>
<gene>
    <name evidence="2" type="ORF">HMPREF9444_00518</name>
</gene>
<keyword evidence="3" id="KW-1185">Reference proteome</keyword>
<proteinExistence type="predicted"/>
<reference evidence="2 3" key="1">
    <citation type="submission" date="2011-01" db="EMBL/GenBank/DDBJ databases">
        <authorList>
            <person name="Weinstock G."/>
            <person name="Sodergren E."/>
            <person name="Clifton S."/>
            <person name="Fulton L."/>
            <person name="Fulton B."/>
            <person name="Courtney L."/>
            <person name="Fronick C."/>
            <person name="Harrison M."/>
            <person name="Strong C."/>
            <person name="Farmer C."/>
            <person name="Delahaunty K."/>
            <person name="Markovic C."/>
            <person name="Hall O."/>
            <person name="Minx P."/>
            <person name="Tomlinson C."/>
            <person name="Mitreva M."/>
            <person name="Hou S."/>
            <person name="Chen J."/>
            <person name="Wollam A."/>
            <person name="Pepin K.H."/>
            <person name="Johnson M."/>
            <person name="Bhonagiri V."/>
            <person name="Zhang X."/>
            <person name="Suruliraj S."/>
            <person name="Warren W."/>
            <person name="Chinwalla A."/>
            <person name="Mardis E.R."/>
            <person name="Wilson R.K."/>
        </authorList>
    </citation>
    <scope>NUCLEOTIDE SEQUENCE [LARGE SCALE GENOMIC DNA]</scope>
    <source>
        <strain evidence="3">DSM 22608 / JCM 16073 / KCTC 15190 / YIT 12066</strain>
    </source>
</reference>
<evidence type="ECO:0000313" key="3">
    <source>
        <dbReference type="Proteomes" id="UP000018458"/>
    </source>
</evidence>
<protein>
    <submittedName>
        <fullName evidence="2">Uncharacterized protein</fullName>
    </submittedName>
</protein>
<dbReference type="Proteomes" id="UP000018458">
    <property type="component" value="Unassembled WGS sequence"/>
</dbReference>
<keyword evidence="1" id="KW-1133">Transmembrane helix</keyword>
<dbReference type="RefSeq" id="WP_009142737.1">
    <property type="nucleotide sequence ID" value="NZ_GL830963.1"/>
</dbReference>
<dbReference type="EMBL" id="AEVO01000025">
    <property type="protein sequence ID" value="EFY07612.1"/>
    <property type="molecule type" value="Genomic_DNA"/>
</dbReference>
<evidence type="ECO:0000313" key="2">
    <source>
        <dbReference type="EMBL" id="EFY07612.1"/>
    </source>
</evidence>
<organism evidence="2 3">
    <name type="scientific">Succinatimonas hippei (strain DSM 22608 / JCM 16073 / KCTC 15190 / YIT 12066)</name>
    <dbReference type="NCBI Taxonomy" id="762983"/>
    <lineage>
        <taxon>Bacteria</taxon>
        <taxon>Pseudomonadati</taxon>
        <taxon>Pseudomonadota</taxon>
        <taxon>Gammaproteobacteria</taxon>
        <taxon>Aeromonadales</taxon>
        <taxon>Succinivibrionaceae</taxon>
        <taxon>Succinatimonas</taxon>
    </lineage>
</organism>